<comment type="similarity">
    <text evidence="2">Belongs to the ABC transporter superfamily. ABCC family. Conjugate transporter (TC 3.A.1.208) subfamily.</text>
</comment>
<dbReference type="GO" id="GO:0005524">
    <property type="term" value="F:ATP binding"/>
    <property type="evidence" value="ECO:0007669"/>
    <property type="project" value="UniProtKB-KW"/>
</dbReference>
<evidence type="ECO:0000313" key="13">
    <source>
        <dbReference type="EMBL" id="KAJ4257491.1"/>
    </source>
</evidence>
<evidence type="ECO:0000259" key="12">
    <source>
        <dbReference type="PROSITE" id="PS50929"/>
    </source>
</evidence>
<comment type="caution">
    <text evidence="13">The sequence shown here is derived from an EMBL/GenBank/DDBJ whole genome shotgun (WGS) entry which is preliminary data.</text>
</comment>
<keyword evidence="5" id="KW-0677">Repeat</keyword>
<feature type="transmembrane region" description="Helical" evidence="10">
    <location>
        <begin position="483"/>
        <end position="504"/>
    </location>
</feature>
<dbReference type="CDD" id="cd03250">
    <property type="entry name" value="ABCC_MRP_domain1"/>
    <property type="match status" value="1"/>
</dbReference>
<dbReference type="PANTHER" id="PTHR24223">
    <property type="entry name" value="ATP-BINDING CASSETTE SUB-FAMILY C"/>
    <property type="match status" value="1"/>
</dbReference>
<dbReference type="InterPro" id="IPR011527">
    <property type="entry name" value="ABC1_TM_dom"/>
</dbReference>
<keyword evidence="14" id="KW-1185">Reference proteome</keyword>
<evidence type="ECO:0000256" key="1">
    <source>
        <dbReference type="ARBA" id="ARBA00004141"/>
    </source>
</evidence>
<evidence type="ECO:0000256" key="6">
    <source>
        <dbReference type="ARBA" id="ARBA00022741"/>
    </source>
</evidence>
<evidence type="ECO:0000256" key="8">
    <source>
        <dbReference type="ARBA" id="ARBA00022989"/>
    </source>
</evidence>
<evidence type="ECO:0000256" key="5">
    <source>
        <dbReference type="ARBA" id="ARBA00022737"/>
    </source>
</evidence>
<feature type="transmembrane region" description="Helical" evidence="10">
    <location>
        <begin position="126"/>
        <end position="145"/>
    </location>
</feature>
<dbReference type="GO" id="GO:0005737">
    <property type="term" value="C:cytoplasm"/>
    <property type="evidence" value="ECO:0007669"/>
    <property type="project" value="UniProtKB-ARBA"/>
</dbReference>
<feature type="domain" description="ABC transmembrane type-1" evidence="12">
    <location>
        <begin position="248"/>
        <end position="547"/>
    </location>
</feature>
<feature type="domain" description="ABC transporter" evidence="11">
    <location>
        <begin position="1227"/>
        <end position="1465"/>
    </location>
</feature>
<dbReference type="SUPFAM" id="SSF52540">
    <property type="entry name" value="P-loop containing nucleoside triphosphate hydrolases"/>
    <property type="match status" value="2"/>
</dbReference>
<dbReference type="InterPro" id="IPR003439">
    <property type="entry name" value="ABC_transporter-like_ATP-bd"/>
</dbReference>
<dbReference type="FunFam" id="1.20.1560.10:FF:000013">
    <property type="entry name" value="ABC transporter C family member 2"/>
    <property type="match status" value="1"/>
</dbReference>
<dbReference type="CDD" id="cd18604">
    <property type="entry name" value="ABC_6TM_VMR1_D2_like"/>
    <property type="match status" value="1"/>
</dbReference>
<evidence type="ECO:0000259" key="11">
    <source>
        <dbReference type="PROSITE" id="PS50893"/>
    </source>
</evidence>
<feature type="domain" description="ABC transmembrane type-1" evidence="12">
    <location>
        <begin position="943"/>
        <end position="1193"/>
    </location>
</feature>
<feature type="transmembrane region" description="Helical" evidence="10">
    <location>
        <begin position="382"/>
        <end position="405"/>
    </location>
</feature>
<dbReference type="CDD" id="cd18596">
    <property type="entry name" value="ABC_6TM_VMR1_D1_like"/>
    <property type="match status" value="1"/>
</dbReference>
<dbReference type="GO" id="GO:0016020">
    <property type="term" value="C:membrane"/>
    <property type="evidence" value="ECO:0007669"/>
    <property type="project" value="UniProtKB-SubCell"/>
</dbReference>
<evidence type="ECO:0000256" key="9">
    <source>
        <dbReference type="ARBA" id="ARBA00023136"/>
    </source>
</evidence>
<keyword evidence="4 10" id="KW-0812">Transmembrane</keyword>
<dbReference type="PROSITE" id="PS00211">
    <property type="entry name" value="ABC_TRANSPORTER_1"/>
    <property type="match status" value="1"/>
</dbReference>
<evidence type="ECO:0000313" key="14">
    <source>
        <dbReference type="Proteomes" id="UP001152049"/>
    </source>
</evidence>
<feature type="transmembrane region" description="Helical" evidence="10">
    <location>
        <begin position="303"/>
        <end position="323"/>
    </location>
</feature>
<feature type="transmembrane region" description="Helical" evidence="10">
    <location>
        <begin position="241"/>
        <end position="263"/>
    </location>
</feature>
<evidence type="ECO:0000256" key="4">
    <source>
        <dbReference type="ARBA" id="ARBA00022692"/>
    </source>
</evidence>
<dbReference type="InterPro" id="IPR003593">
    <property type="entry name" value="AAA+_ATPase"/>
</dbReference>
<evidence type="ECO:0000256" key="7">
    <source>
        <dbReference type="ARBA" id="ARBA00022840"/>
    </source>
</evidence>
<proteinExistence type="inferred from homology"/>
<dbReference type="InterPro" id="IPR017871">
    <property type="entry name" value="ABC_transporter-like_CS"/>
</dbReference>
<dbReference type="PANTHER" id="PTHR24223:SF456">
    <property type="entry name" value="MULTIDRUG RESISTANCE-ASSOCIATED PROTEIN LETHAL(2)03659"/>
    <property type="match status" value="1"/>
</dbReference>
<evidence type="ECO:0000256" key="2">
    <source>
        <dbReference type="ARBA" id="ARBA00009726"/>
    </source>
</evidence>
<dbReference type="SMART" id="SM00382">
    <property type="entry name" value="AAA"/>
    <property type="match status" value="2"/>
</dbReference>
<feature type="domain" description="ABC transporter" evidence="11">
    <location>
        <begin position="574"/>
        <end position="820"/>
    </location>
</feature>
<dbReference type="EMBL" id="JAOQAZ010000017">
    <property type="protein sequence ID" value="KAJ4257491.1"/>
    <property type="molecule type" value="Genomic_DNA"/>
</dbReference>
<dbReference type="PROSITE" id="PS50929">
    <property type="entry name" value="ABC_TM1F"/>
    <property type="match status" value="2"/>
</dbReference>
<feature type="transmembrane region" description="Helical" evidence="10">
    <location>
        <begin position="1140"/>
        <end position="1159"/>
    </location>
</feature>
<dbReference type="Gene3D" id="3.40.50.300">
    <property type="entry name" value="P-loop containing nucleotide triphosphate hydrolases"/>
    <property type="match status" value="2"/>
</dbReference>
<dbReference type="InterPro" id="IPR050173">
    <property type="entry name" value="ABC_transporter_C-like"/>
</dbReference>
<dbReference type="InterPro" id="IPR027417">
    <property type="entry name" value="P-loop_NTPase"/>
</dbReference>
<dbReference type="Gene3D" id="1.20.1560.10">
    <property type="entry name" value="ABC transporter type 1, transmembrane domain"/>
    <property type="match status" value="2"/>
</dbReference>
<keyword evidence="6" id="KW-0547">Nucleotide-binding</keyword>
<dbReference type="GO" id="GO:0140359">
    <property type="term" value="F:ABC-type transporter activity"/>
    <property type="evidence" value="ECO:0007669"/>
    <property type="project" value="InterPro"/>
</dbReference>
<keyword evidence="8 10" id="KW-1133">Transmembrane helix</keyword>
<feature type="transmembrane region" description="Helical" evidence="10">
    <location>
        <begin position="99"/>
        <end position="120"/>
    </location>
</feature>
<dbReference type="SUPFAM" id="SSF90123">
    <property type="entry name" value="ABC transporter transmembrane region"/>
    <property type="match status" value="2"/>
</dbReference>
<protein>
    <recommendedName>
        <fullName evidence="15">ATP-dependent bile acid permease</fullName>
    </recommendedName>
</protein>
<dbReference type="PROSITE" id="PS50893">
    <property type="entry name" value="ABC_TRANSPORTER_2"/>
    <property type="match status" value="2"/>
</dbReference>
<evidence type="ECO:0008006" key="15">
    <source>
        <dbReference type="Google" id="ProtNLM"/>
    </source>
</evidence>
<comment type="subcellular location">
    <subcellularLocation>
        <location evidence="1">Membrane</location>
        <topology evidence="1">Multi-pass membrane protein</topology>
    </subcellularLocation>
</comment>
<feature type="transmembrane region" description="Helical" evidence="10">
    <location>
        <begin position="66"/>
        <end position="87"/>
    </location>
</feature>
<dbReference type="CDD" id="cd03244">
    <property type="entry name" value="ABCC_MRP_domain2"/>
    <property type="match status" value="1"/>
</dbReference>
<dbReference type="GO" id="GO:0016887">
    <property type="term" value="F:ATP hydrolysis activity"/>
    <property type="evidence" value="ECO:0007669"/>
    <property type="project" value="InterPro"/>
</dbReference>
<evidence type="ECO:0000256" key="3">
    <source>
        <dbReference type="ARBA" id="ARBA00022448"/>
    </source>
</evidence>
<dbReference type="FunFam" id="3.40.50.300:FF:000610">
    <property type="entry name" value="Multidrug resistance-associated ABC transporter"/>
    <property type="match status" value="1"/>
</dbReference>
<dbReference type="Pfam" id="PF00664">
    <property type="entry name" value="ABC_membrane"/>
    <property type="match status" value="2"/>
</dbReference>
<accession>A0A9W8RZB9</accession>
<dbReference type="Proteomes" id="UP001152049">
    <property type="component" value="Unassembled WGS sequence"/>
</dbReference>
<dbReference type="Pfam" id="PF00005">
    <property type="entry name" value="ABC_tran"/>
    <property type="match status" value="2"/>
</dbReference>
<feature type="transmembrane region" description="Helical" evidence="10">
    <location>
        <begin position="411"/>
        <end position="430"/>
    </location>
</feature>
<keyword evidence="7" id="KW-0067">ATP-binding</keyword>
<dbReference type="OrthoDB" id="6500128at2759"/>
<name>A0A9W8RZB9_9HYPO</name>
<feature type="transmembrane region" description="Helical" evidence="10">
    <location>
        <begin position="1040"/>
        <end position="1068"/>
    </location>
</feature>
<feature type="transmembrane region" description="Helical" evidence="10">
    <location>
        <begin position="951"/>
        <end position="974"/>
    </location>
</feature>
<feature type="transmembrane region" description="Helical" evidence="10">
    <location>
        <begin position="882"/>
        <end position="904"/>
    </location>
</feature>
<evidence type="ECO:0000256" key="10">
    <source>
        <dbReference type="SAM" id="Phobius"/>
    </source>
</evidence>
<gene>
    <name evidence="13" type="ORF">NW762_008615</name>
</gene>
<reference evidence="13" key="1">
    <citation type="submission" date="2022-09" db="EMBL/GenBank/DDBJ databases">
        <title>Fusarium specimens isolated from Avocado Roots.</title>
        <authorList>
            <person name="Stajich J."/>
            <person name="Roper C."/>
            <person name="Heimlech-Rivalta G."/>
        </authorList>
    </citation>
    <scope>NUCLEOTIDE SEQUENCE</scope>
    <source>
        <strain evidence="13">CF00136</strain>
    </source>
</reference>
<keyword evidence="3" id="KW-0813">Transport</keyword>
<keyword evidence="9 10" id="KW-0472">Membrane</keyword>
<organism evidence="13 14">
    <name type="scientific">Fusarium torreyae</name>
    <dbReference type="NCBI Taxonomy" id="1237075"/>
    <lineage>
        <taxon>Eukaryota</taxon>
        <taxon>Fungi</taxon>
        <taxon>Dikarya</taxon>
        <taxon>Ascomycota</taxon>
        <taxon>Pezizomycotina</taxon>
        <taxon>Sordariomycetes</taxon>
        <taxon>Hypocreomycetidae</taxon>
        <taxon>Hypocreales</taxon>
        <taxon>Nectriaceae</taxon>
        <taxon>Fusarium</taxon>
    </lineage>
</organism>
<dbReference type="InterPro" id="IPR036640">
    <property type="entry name" value="ABC1_TM_sf"/>
</dbReference>
<sequence length="1501" mass="165747">MYQSFTLALDSAALTVASLSSAVALRPAFVQSRSGKPKDRFYEDADGCATPRTLANFSDTGAKACILFFSAIGTGTSIGSLVTSIIYDGRDGSLIEVAMPVAAWTLTFIFAVCIAIQHSPVGCHNLGLWLLSPAFFLAVSPIPRLKHLATDRQHFASRRPDVLHHNVDIDRQWTVSVINRLTWSWIQPLITHAALQRDVDVSDVPQADSRLRSQELKIHWDSLKQHTSLFHQLVAAYKGKLAFLWAITLVRCAISILPFWFMLRIINILEEETARSGHVQLMSFILCMSLSNLLDSWVEGWSYWYSLSSLALPICSQVSGLIFDKILRRKNIRAASPNDSSSGLEDDGASPEDTAAFKSHQTVVNLVGVDTDRLSYFFQYHFFIITGIVKLIVFSVFLLKILGWIPLVAGIMAWIVTLPLNICFSGKVLAESRSLMKHRDTKLSQIQEVLLDIRQIKFSALEAQWEKRILALREAELSTLWKFFFADSGLFACWVISPVLLAIASLTTYVLLHGVLLPSVAFVSIGIFNTLEITLGSLPELFTLGLDSLVSLKRISTYLDEPEKKTIIAFGPAISFDNASISWPTDGDPPEQEIFVLDKLHLSFPGHALSIVSGKVGTGKTLLLSAILGEADLLQGSIRVPKAVHCENSTTNDWIKPGSIAYVSQTPWIENRSLRNNILFGLPLCQIRYNKVLEACALLEDLASLPDGDNTELGPSGINLSGGQKWRITLARAVYSQAEILLLEDIFSAVDSHVGAWIYDRCLTGDICRGRTRIVVTHHLALAIPGASFVVELGDGGVAYSGPPKDQAELPCRRLEGRGESASDTEHSVSGSDRAVNVINLPGSSSAEPTAAPKKFMQEETRQKGNVKGGIYMTYMRGSGGLYLWAACIGIYLAYQAGILGRAWCLRIWTAQADTNADSSRISGHHIPGSTFSTQQLLFRSSSHTTPHPDVLFYLKLYISISVATAVIGILRYISSYFLAVRASRALFKKMLFAVMHAPLRWLDTVHIGRILNRFTADFNIVDERITMTWSLFFSNVLRLISICIASCFASVYLVPPAVILLSFGAVIGRKYLTASRSLKRLESNAKSPVFELFNTTLAGISTIRAFQRTQAYLEQMHEDLDAWVMTTFYIALANRWMSFRMALITALFSIAVGIVIVVKPIDAALAGLALSFVLDFSESLRWTIRCYGDMELEMNSTERIVEYMNLDTEPLGGSKPAAAWPTSGNIELKDLEVAYAPDLPPVLKGLSLRIRHGERVGVVGRTGAGKSSLTLALFRFLEARSGSITIDGVDISKLALTDLRSRLSIIPQHPVLFSGTVRSNLDPFGEYTDVQLYDALVRVRLIEGEDSANASIFRNISSPISESGGNISQGQQQLLCIARALLTPSKIIVLDEATSAIDVATDTLIQESIREWFTDRTMIVIAHRLSTVADFDKVLVLDGGRMVEFGTPRELWEKDGVFRGMCNSTGDSEEENLRKIIIDEAILIGQQEHTDNFSHVHIHY</sequence>